<keyword evidence="3" id="KW-1185">Reference proteome</keyword>
<sequence>MTLLNDINRSAVLGDGWEANAARQWGVPLHPLGEFNAIDYMIQSPKDAEEVHERARGLNMQLFIGIVISYVFAYNFVATVRMTHRRPDAMVNWCCLLQALIGMGYAICLTLLYFPGGPSCRQAMWYCGVALPTSSLCISAALLQKAYIVHSRSKQLLVFGIVLLLPQPLVTYFFWISPIVMVPGIGCIIFHPPYFPWVKLALDAPINILFSGAFVLVVYEQYRRYGSAAWERLVRTGTQTMCAIALSNIICMTCVALEVLGMFSEFFFLVDWIVTSLLLTHHCTTI</sequence>
<gene>
    <name evidence="2" type="ORF">THASP1DRAFT_31124</name>
</gene>
<dbReference type="AlphaFoldDB" id="A0A4P9XMF2"/>
<protein>
    <submittedName>
        <fullName evidence="2">Uncharacterized protein</fullName>
    </submittedName>
</protein>
<keyword evidence="1" id="KW-0472">Membrane</keyword>
<keyword evidence="1" id="KW-0812">Transmembrane</keyword>
<dbReference type="EMBL" id="KZ992773">
    <property type="protein sequence ID" value="RKP07055.1"/>
    <property type="molecule type" value="Genomic_DNA"/>
</dbReference>
<name>A0A4P9XMF2_9FUNG</name>
<feature type="transmembrane region" description="Helical" evidence="1">
    <location>
        <begin position="197"/>
        <end position="219"/>
    </location>
</feature>
<keyword evidence="1" id="KW-1133">Transmembrane helix</keyword>
<feature type="transmembrane region" description="Helical" evidence="1">
    <location>
        <begin position="60"/>
        <end position="78"/>
    </location>
</feature>
<evidence type="ECO:0000256" key="1">
    <source>
        <dbReference type="SAM" id="Phobius"/>
    </source>
</evidence>
<feature type="transmembrane region" description="Helical" evidence="1">
    <location>
        <begin position="123"/>
        <end position="144"/>
    </location>
</feature>
<proteinExistence type="predicted"/>
<dbReference type="Proteomes" id="UP000271241">
    <property type="component" value="Unassembled WGS sequence"/>
</dbReference>
<evidence type="ECO:0000313" key="2">
    <source>
        <dbReference type="EMBL" id="RKP07055.1"/>
    </source>
</evidence>
<feature type="transmembrane region" description="Helical" evidence="1">
    <location>
        <begin position="156"/>
        <end position="177"/>
    </location>
</feature>
<accession>A0A4P9XMF2</accession>
<dbReference type="OrthoDB" id="5587891at2759"/>
<organism evidence="2 3">
    <name type="scientific">Thamnocephalis sphaerospora</name>
    <dbReference type="NCBI Taxonomy" id="78915"/>
    <lineage>
        <taxon>Eukaryota</taxon>
        <taxon>Fungi</taxon>
        <taxon>Fungi incertae sedis</taxon>
        <taxon>Zoopagomycota</taxon>
        <taxon>Zoopagomycotina</taxon>
        <taxon>Zoopagomycetes</taxon>
        <taxon>Zoopagales</taxon>
        <taxon>Sigmoideomycetaceae</taxon>
        <taxon>Thamnocephalis</taxon>
    </lineage>
</organism>
<feature type="transmembrane region" description="Helical" evidence="1">
    <location>
        <begin position="90"/>
        <end position="117"/>
    </location>
</feature>
<reference evidence="3" key="1">
    <citation type="journal article" date="2018" name="Nat. Microbiol.">
        <title>Leveraging single-cell genomics to expand the fungal tree of life.</title>
        <authorList>
            <person name="Ahrendt S.R."/>
            <person name="Quandt C.A."/>
            <person name="Ciobanu D."/>
            <person name="Clum A."/>
            <person name="Salamov A."/>
            <person name="Andreopoulos B."/>
            <person name="Cheng J.F."/>
            <person name="Woyke T."/>
            <person name="Pelin A."/>
            <person name="Henrissat B."/>
            <person name="Reynolds N.K."/>
            <person name="Benny G.L."/>
            <person name="Smith M.E."/>
            <person name="James T.Y."/>
            <person name="Grigoriev I.V."/>
        </authorList>
    </citation>
    <scope>NUCLEOTIDE SEQUENCE [LARGE SCALE GENOMIC DNA]</scope>
    <source>
        <strain evidence="3">RSA 1356</strain>
    </source>
</reference>
<feature type="transmembrane region" description="Helical" evidence="1">
    <location>
        <begin position="240"/>
        <end position="260"/>
    </location>
</feature>
<evidence type="ECO:0000313" key="3">
    <source>
        <dbReference type="Proteomes" id="UP000271241"/>
    </source>
</evidence>